<dbReference type="AlphaFoldDB" id="A0A2S8BCY1"/>
<comment type="caution">
    <text evidence="2">The sequence shown here is derived from an EMBL/GenBank/DDBJ whole genome shotgun (WGS) entry which is preliminary data.</text>
</comment>
<sequence>MTAADSSSLAPTASTRIPAGRCGPTARSAFESIVTDARGIDTVVRLRTIGTIRVGFPGRFGTCAHPGQIASAAAAAASSSSIRCAVSGTVSRVNVKVGVNRTPVPAPTLVRSTRVARSSAAAAPA</sequence>
<feature type="compositionally biased region" description="Polar residues" evidence="1">
    <location>
        <begin position="1"/>
        <end position="15"/>
    </location>
</feature>
<evidence type="ECO:0000256" key="1">
    <source>
        <dbReference type="SAM" id="MobiDB-lite"/>
    </source>
</evidence>
<name>A0A2S8BCY1_9MYCO</name>
<gene>
    <name evidence="2" type="ORF">C1Y40_05335</name>
</gene>
<dbReference type="EMBL" id="PPEA01000783">
    <property type="protein sequence ID" value="PQM44508.1"/>
    <property type="molecule type" value="Genomic_DNA"/>
</dbReference>
<proteinExistence type="predicted"/>
<dbReference type="Proteomes" id="UP000238296">
    <property type="component" value="Unassembled WGS sequence"/>
</dbReference>
<organism evidence="2 3">
    <name type="scientific">Mycobacterium talmoniae</name>
    <dbReference type="NCBI Taxonomy" id="1858794"/>
    <lineage>
        <taxon>Bacteria</taxon>
        <taxon>Bacillati</taxon>
        <taxon>Actinomycetota</taxon>
        <taxon>Actinomycetes</taxon>
        <taxon>Mycobacteriales</taxon>
        <taxon>Mycobacteriaceae</taxon>
        <taxon>Mycobacterium</taxon>
    </lineage>
</organism>
<reference evidence="2 3" key="1">
    <citation type="journal article" date="2017" name="Int. J. Syst. Evol. Microbiol.">
        <title>Mycobacterium talmoniae sp. nov., a slowly growing mycobacterium isolated from human respiratory samples.</title>
        <authorList>
            <person name="Davidson R.M."/>
            <person name="DeGroote M.A."/>
            <person name="Marola J.L."/>
            <person name="Buss S."/>
            <person name="Jones V."/>
            <person name="McNeil M.R."/>
            <person name="Freifeld A.G."/>
            <person name="Elaine Epperson L."/>
            <person name="Hasan N.A."/>
            <person name="Jackson M."/>
            <person name="Iwen P.C."/>
            <person name="Salfinger M."/>
            <person name="Strong M."/>
        </authorList>
    </citation>
    <scope>NUCLEOTIDE SEQUENCE [LARGE SCALE GENOMIC DNA]</scope>
    <source>
        <strain evidence="2 3">ATCC BAA-2683</strain>
    </source>
</reference>
<accession>A0A2S8BCY1</accession>
<evidence type="ECO:0000313" key="3">
    <source>
        <dbReference type="Proteomes" id="UP000238296"/>
    </source>
</evidence>
<protein>
    <submittedName>
        <fullName evidence="2">Uncharacterized protein</fullName>
    </submittedName>
</protein>
<feature type="region of interest" description="Disordered" evidence="1">
    <location>
        <begin position="1"/>
        <end position="20"/>
    </location>
</feature>
<evidence type="ECO:0000313" key="2">
    <source>
        <dbReference type="EMBL" id="PQM44508.1"/>
    </source>
</evidence>